<accession>A0A915CT92</accession>
<name>A0A915CT92_9BILA</name>
<evidence type="ECO:0000313" key="1">
    <source>
        <dbReference type="Proteomes" id="UP000887574"/>
    </source>
</evidence>
<dbReference type="Proteomes" id="UP000887574">
    <property type="component" value="Unplaced"/>
</dbReference>
<proteinExistence type="predicted"/>
<keyword evidence="1" id="KW-1185">Reference proteome</keyword>
<organism evidence="1 2">
    <name type="scientific">Ditylenchus dipsaci</name>
    <dbReference type="NCBI Taxonomy" id="166011"/>
    <lineage>
        <taxon>Eukaryota</taxon>
        <taxon>Metazoa</taxon>
        <taxon>Ecdysozoa</taxon>
        <taxon>Nematoda</taxon>
        <taxon>Chromadorea</taxon>
        <taxon>Rhabditida</taxon>
        <taxon>Tylenchina</taxon>
        <taxon>Tylenchomorpha</taxon>
        <taxon>Sphaerularioidea</taxon>
        <taxon>Anguinidae</taxon>
        <taxon>Anguininae</taxon>
        <taxon>Ditylenchus</taxon>
    </lineage>
</organism>
<evidence type="ECO:0000313" key="2">
    <source>
        <dbReference type="WBParaSite" id="jg119"/>
    </source>
</evidence>
<reference evidence="2" key="1">
    <citation type="submission" date="2022-11" db="UniProtKB">
        <authorList>
            <consortium name="WormBaseParasite"/>
        </authorList>
    </citation>
    <scope>IDENTIFICATION</scope>
</reference>
<dbReference type="AlphaFoldDB" id="A0A915CT92"/>
<sequence>MPDIIQMHNYLANSSIDGLVASLDYSPEQHFLTKRIEKVYTGLRNCASIQLLAEAVQMQLSLKTSASGTVEKKRVLDLLLSCFCQLLDKFTDEKLDHSKKASNLFITESSILSSP</sequence>
<protein>
    <submittedName>
        <fullName evidence="2">Uncharacterized protein</fullName>
    </submittedName>
</protein>
<dbReference type="WBParaSite" id="jg119">
    <property type="protein sequence ID" value="jg119"/>
    <property type="gene ID" value="jg119"/>
</dbReference>